<keyword evidence="7" id="KW-1185">Reference proteome</keyword>
<feature type="compositionally biased region" description="Low complexity" evidence="3">
    <location>
        <begin position="172"/>
        <end position="183"/>
    </location>
</feature>
<keyword evidence="4" id="KW-0472">Membrane</keyword>
<dbReference type="GO" id="GO:0005524">
    <property type="term" value="F:ATP binding"/>
    <property type="evidence" value="ECO:0007669"/>
    <property type="project" value="UniProtKB-KW"/>
</dbReference>
<dbReference type="GO" id="GO:0004672">
    <property type="term" value="F:protein kinase activity"/>
    <property type="evidence" value="ECO:0007669"/>
    <property type="project" value="InterPro"/>
</dbReference>
<dbReference type="OrthoDB" id="1896970at2759"/>
<proteinExistence type="predicted"/>
<keyword evidence="4" id="KW-0812">Transmembrane</keyword>
<dbReference type="PROSITE" id="PS50011">
    <property type="entry name" value="PROTEIN_KINASE_DOM"/>
    <property type="match status" value="1"/>
</dbReference>
<evidence type="ECO:0000313" key="7">
    <source>
        <dbReference type="Proteomes" id="UP000604825"/>
    </source>
</evidence>
<organism evidence="6 7">
    <name type="scientific">Miscanthus lutarioriparius</name>
    <dbReference type="NCBI Taxonomy" id="422564"/>
    <lineage>
        <taxon>Eukaryota</taxon>
        <taxon>Viridiplantae</taxon>
        <taxon>Streptophyta</taxon>
        <taxon>Embryophyta</taxon>
        <taxon>Tracheophyta</taxon>
        <taxon>Spermatophyta</taxon>
        <taxon>Magnoliopsida</taxon>
        <taxon>Liliopsida</taxon>
        <taxon>Poales</taxon>
        <taxon>Poaceae</taxon>
        <taxon>PACMAD clade</taxon>
        <taxon>Panicoideae</taxon>
        <taxon>Andropogonodae</taxon>
        <taxon>Andropogoneae</taxon>
        <taxon>Saccharinae</taxon>
        <taxon>Miscanthus</taxon>
    </lineage>
</organism>
<feature type="region of interest" description="Disordered" evidence="3">
    <location>
        <begin position="160"/>
        <end position="187"/>
    </location>
</feature>
<dbReference type="InterPro" id="IPR001245">
    <property type="entry name" value="Ser-Thr/Tyr_kinase_cat_dom"/>
</dbReference>
<reference evidence="6" key="1">
    <citation type="submission" date="2020-10" db="EMBL/GenBank/DDBJ databases">
        <authorList>
            <person name="Han B."/>
            <person name="Lu T."/>
            <person name="Zhao Q."/>
            <person name="Huang X."/>
            <person name="Zhao Y."/>
        </authorList>
    </citation>
    <scope>NUCLEOTIDE SEQUENCE</scope>
</reference>
<feature type="transmembrane region" description="Helical" evidence="4">
    <location>
        <begin position="331"/>
        <end position="357"/>
    </location>
</feature>
<sequence>MGLQYLLSVLYTHSTLCMYSLKKYSDWMVYNFFSGIPEDTLRNFTFNVLAAVLILEFLSGINLIIQTSAPEIVAPAMPPFQGWRPFHSLASQAEVLVSVSAQPADGHQRQKKLYSSAVAMSSAHPPISAPSYSSMPGALDLAIYSSDLSHTPVQHTRRLATAAPAHVDADSPDAASNSSAAPSGLVQPPVSPHNVRIELFLRNVSLTSNWSNEFLQELASQLNLRVNQFEIVNFYVVGASGLNITMDIAPLTGISFAADQVKAMNYSLTLHTVRIDPVLVGDYNVLNLTWFRPLAPAPAPAFTIAPRASPSTVSNLPRPSERPSNNGHPSLITVIIICVGSLIGVLLIVLIICFCTIRKGKKRVPRVETPKQRTPDAVSAVESLPRPTSTRFLSYEELKVATNNFEPSSVLGEGALGASCPLDWDTRMRIALDAARGFAYLHEDAQPCVPEGQTNYLSTRVMGTFGYVAPEYAMTGHLRVKSDVYSYGVVLLELLTGRRPVDMSQPSG</sequence>
<keyword evidence="2" id="KW-0067">ATP-binding</keyword>
<dbReference type="Proteomes" id="UP000604825">
    <property type="component" value="Unassembled WGS sequence"/>
</dbReference>
<gene>
    <name evidence="6" type="ORF">NCGR_LOCUS26150</name>
</gene>
<dbReference type="InterPro" id="IPR011009">
    <property type="entry name" value="Kinase-like_dom_sf"/>
</dbReference>
<dbReference type="InterPro" id="IPR000719">
    <property type="entry name" value="Prot_kinase_dom"/>
</dbReference>
<dbReference type="Pfam" id="PF07714">
    <property type="entry name" value="PK_Tyr_Ser-Thr"/>
    <property type="match status" value="1"/>
</dbReference>
<keyword evidence="1" id="KW-0547">Nucleotide-binding</keyword>
<evidence type="ECO:0000256" key="3">
    <source>
        <dbReference type="SAM" id="MobiDB-lite"/>
    </source>
</evidence>
<name>A0A811P2N4_9POAL</name>
<protein>
    <recommendedName>
        <fullName evidence="5">Protein kinase domain-containing protein</fullName>
    </recommendedName>
</protein>
<evidence type="ECO:0000256" key="4">
    <source>
        <dbReference type="SAM" id="Phobius"/>
    </source>
</evidence>
<evidence type="ECO:0000256" key="2">
    <source>
        <dbReference type="ARBA" id="ARBA00022840"/>
    </source>
</evidence>
<evidence type="ECO:0000256" key="1">
    <source>
        <dbReference type="ARBA" id="ARBA00022741"/>
    </source>
</evidence>
<accession>A0A811P2N4</accession>
<keyword evidence="4" id="KW-1133">Transmembrane helix</keyword>
<dbReference type="PANTHER" id="PTHR47989">
    <property type="entry name" value="OS01G0750732 PROTEIN"/>
    <property type="match status" value="1"/>
</dbReference>
<dbReference type="Gene3D" id="1.10.510.10">
    <property type="entry name" value="Transferase(Phosphotransferase) domain 1"/>
    <property type="match status" value="1"/>
</dbReference>
<evidence type="ECO:0000313" key="6">
    <source>
        <dbReference type="EMBL" id="CAD6239122.1"/>
    </source>
</evidence>
<dbReference type="PANTHER" id="PTHR47989:SF25">
    <property type="entry name" value="PROLINE-RICH RECEPTOR-LIKE PROTEIN KINASE PERK3"/>
    <property type="match status" value="1"/>
</dbReference>
<evidence type="ECO:0000259" key="5">
    <source>
        <dbReference type="PROSITE" id="PS50011"/>
    </source>
</evidence>
<feature type="domain" description="Protein kinase" evidence="5">
    <location>
        <begin position="229"/>
        <end position="508"/>
    </location>
</feature>
<comment type="caution">
    <text evidence="6">The sequence shown here is derived from an EMBL/GenBank/DDBJ whole genome shotgun (WGS) entry which is preliminary data.</text>
</comment>
<dbReference type="SUPFAM" id="SSF56112">
    <property type="entry name" value="Protein kinase-like (PK-like)"/>
    <property type="match status" value="1"/>
</dbReference>
<dbReference type="EMBL" id="CAJGYO010000006">
    <property type="protein sequence ID" value="CAD6239122.1"/>
    <property type="molecule type" value="Genomic_DNA"/>
</dbReference>
<dbReference type="AlphaFoldDB" id="A0A811P2N4"/>